<keyword evidence="2" id="KW-1185">Reference proteome</keyword>
<comment type="caution">
    <text evidence="1">The sequence shown here is derived from an EMBL/GenBank/DDBJ whole genome shotgun (WGS) entry which is preliminary data.</text>
</comment>
<dbReference type="InterPro" id="IPR014347">
    <property type="entry name" value="Tautomerase/MIF_sf"/>
</dbReference>
<reference evidence="1" key="2">
    <citation type="submission" date="2020-09" db="EMBL/GenBank/DDBJ databases">
        <authorList>
            <person name="Sun Q."/>
            <person name="Zhou Y."/>
        </authorList>
    </citation>
    <scope>NUCLEOTIDE SEQUENCE</scope>
    <source>
        <strain evidence="1">CGMCC 4.7299</strain>
    </source>
</reference>
<sequence length="145" mass="16226">MPTITIRTDPIAPGRRRAIAVRLTRWLSTRGHVEPAHVLVNFEEPSPQSTYTGGLPVEAFPRRQGSLRHAVVTCRIGPDRDERFRTDLAHEVADALGVCPETALFYLEFRATSPADVYIVRRGGLERANERSMTNRSTSSEENPT</sequence>
<evidence type="ECO:0000313" key="2">
    <source>
        <dbReference type="Proteomes" id="UP000656042"/>
    </source>
</evidence>
<dbReference type="AlphaFoldDB" id="A0A8J3BSK5"/>
<gene>
    <name evidence="1" type="ORF">GCM10012284_04640</name>
</gene>
<organism evidence="1 2">
    <name type="scientific">Mangrovihabitans endophyticus</name>
    <dbReference type="NCBI Taxonomy" id="1751298"/>
    <lineage>
        <taxon>Bacteria</taxon>
        <taxon>Bacillati</taxon>
        <taxon>Actinomycetota</taxon>
        <taxon>Actinomycetes</taxon>
        <taxon>Micromonosporales</taxon>
        <taxon>Micromonosporaceae</taxon>
        <taxon>Mangrovihabitans</taxon>
    </lineage>
</organism>
<dbReference type="Gene3D" id="3.30.429.10">
    <property type="entry name" value="Macrophage Migration Inhibitory Factor"/>
    <property type="match status" value="1"/>
</dbReference>
<dbReference type="Proteomes" id="UP000656042">
    <property type="component" value="Unassembled WGS sequence"/>
</dbReference>
<evidence type="ECO:0000313" key="1">
    <source>
        <dbReference type="EMBL" id="GGK73795.1"/>
    </source>
</evidence>
<reference evidence="1" key="1">
    <citation type="journal article" date="2014" name="Int. J. Syst. Evol. Microbiol.">
        <title>Complete genome sequence of Corynebacterium casei LMG S-19264T (=DSM 44701T), isolated from a smear-ripened cheese.</title>
        <authorList>
            <consortium name="US DOE Joint Genome Institute (JGI-PGF)"/>
            <person name="Walter F."/>
            <person name="Albersmeier A."/>
            <person name="Kalinowski J."/>
            <person name="Ruckert C."/>
        </authorList>
    </citation>
    <scope>NUCLEOTIDE SEQUENCE</scope>
    <source>
        <strain evidence="1">CGMCC 4.7299</strain>
    </source>
</reference>
<proteinExistence type="predicted"/>
<protein>
    <submittedName>
        <fullName evidence="1">Uncharacterized protein</fullName>
    </submittedName>
</protein>
<dbReference type="RefSeq" id="WP_189077315.1">
    <property type="nucleotide sequence ID" value="NZ_BMMX01000001.1"/>
</dbReference>
<dbReference type="EMBL" id="BMMX01000001">
    <property type="protein sequence ID" value="GGK73795.1"/>
    <property type="molecule type" value="Genomic_DNA"/>
</dbReference>
<accession>A0A8J3BSK5</accession>
<name>A0A8J3BSK5_9ACTN</name>